<sequence>MNKDRNKTKEDYPLPESGIEVCGVPEIHTTLRVCQALVRARREEPDLSLLVDDKLKSPNTASTFKKKVCKEVNVPDSQTVFQELVCLNVSEETLAGQLKDLMTIRAAAVMPITQPPDPTPCASDVVNPEEYVTTSCVTTASVNLPFTSIKPFSLNTKHFDTHRQYILGSK</sequence>
<protein>
    <recommendedName>
        <fullName evidence="5">Protein phosphatase 1 regulatory subunit 35 C-terminal domain-containing protein</fullName>
    </recommendedName>
</protein>
<dbReference type="EMBL" id="JAWZYT010002871">
    <property type="protein sequence ID" value="KAK4301413.1"/>
    <property type="molecule type" value="Genomic_DNA"/>
</dbReference>
<comment type="caution">
    <text evidence="6">The sequence shown here is derived from an EMBL/GenBank/DDBJ whole genome shotgun (WGS) entry which is preliminary data.</text>
</comment>
<evidence type="ECO:0000256" key="4">
    <source>
        <dbReference type="ARBA" id="ARBA00029452"/>
    </source>
</evidence>
<keyword evidence="7" id="KW-1185">Reference proteome</keyword>
<evidence type="ECO:0000259" key="5">
    <source>
        <dbReference type="Pfam" id="PF15503"/>
    </source>
</evidence>
<dbReference type="AlphaFoldDB" id="A0AAE1TWM3"/>
<evidence type="ECO:0000313" key="6">
    <source>
        <dbReference type="EMBL" id="KAK4301413.1"/>
    </source>
</evidence>
<dbReference type="GO" id="GO:0005814">
    <property type="term" value="C:centriole"/>
    <property type="evidence" value="ECO:0007669"/>
    <property type="project" value="UniProtKB-SubCell"/>
</dbReference>
<comment type="similarity">
    <text evidence="4">Belongs to the PPP1R35 family.</text>
</comment>
<organism evidence="6 7">
    <name type="scientific">Petrolisthes manimaculis</name>
    <dbReference type="NCBI Taxonomy" id="1843537"/>
    <lineage>
        <taxon>Eukaryota</taxon>
        <taxon>Metazoa</taxon>
        <taxon>Ecdysozoa</taxon>
        <taxon>Arthropoda</taxon>
        <taxon>Crustacea</taxon>
        <taxon>Multicrustacea</taxon>
        <taxon>Malacostraca</taxon>
        <taxon>Eumalacostraca</taxon>
        <taxon>Eucarida</taxon>
        <taxon>Decapoda</taxon>
        <taxon>Pleocyemata</taxon>
        <taxon>Anomura</taxon>
        <taxon>Galatheoidea</taxon>
        <taxon>Porcellanidae</taxon>
        <taxon>Petrolisthes</taxon>
    </lineage>
</organism>
<dbReference type="Pfam" id="PF15503">
    <property type="entry name" value="PPP1R35_C"/>
    <property type="match status" value="1"/>
</dbReference>
<keyword evidence="3" id="KW-0206">Cytoskeleton</keyword>
<gene>
    <name evidence="6" type="ORF">Pmani_026447</name>
</gene>
<evidence type="ECO:0000313" key="7">
    <source>
        <dbReference type="Proteomes" id="UP001292094"/>
    </source>
</evidence>
<dbReference type="Proteomes" id="UP001292094">
    <property type="component" value="Unassembled WGS sequence"/>
</dbReference>
<reference evidence="6" key="1">
    <citation type="submission" date="2023-11" db="EMBL/GenBank/DDBJ databases">
        <title>Genome assemblies of two species of porcelain crab, Petrolisthes cinctipes and Petrolisthes manimaculis (Anomura: Porcellanidae).</title>
        <authorList>
            <person name="Angst P."/>
        </authorList>
    </citation>
    <scope>NUCLEOTIDE SEQUENCE</scope>
    <source>
        <strain evidence="6">PB745_02</strain>
        <tissue evidence="6">Gill</tissue>
    </source>
</reference>
<name>A0AAE1TWM3_9EUCA</name>
<evidence type="ECO:0000256" key="2">
    <source>
        <dbReference type="ARBA" id="ARBA00022490"/>
    </source>
</evidence>
<dbReference type="InterPro" id="IPR029135">
    <property type="entry name" value="PPP1R35_C"/>
</dbReference>
<evidence type="ECO:0000256" key="1">
    <source>
        <dbReference type="ARBA" id="ARBA00004114"/>
    </source>
</evidence>
<feature type="domain" description="Protein phosphatase 1 regulatory subunit 35 C-terminal" evidence="5">
    <location>
        <begin position="25"/>
        <end position="162"/>
    </location>
</feature>
<comment type="subcellular location">
    <subcellularLocation>
        <location evidence="1">Cytoplasm</location>
        <location evidence="1">Cytoskeleton</location>
        <location evidence="1">Microtubule organizing center</location>
        <location evidence="1">Centrosome</location>
        <location evidence="1">Centriole</location>
    </subcellularLocation>
</comment>
<evidence type="ECO:0000256" key="3">
    <source>
        <dbReference type="ARBA" id="ARBA00023212"/>
    </source>
</evidence>
<keyword evidence="2" id="KW-0963">Cytoplasm</keyword>
<proteinExistence type="inferred from homology"/>
<accession>A0AAE1TWM3</accession>